<evidence type="ECO:0000313" key="4">
    <source>
        <dbReference type="Proteomes" id="UP000030748"/>
    </source>
</evidence>
<name>A0A022Q772_ERYGU</name>
<dbReference type="Proteomes" id="UP000030748">
    <property type="component" value="Unassembled WGS sequence"/>
</dbReference>
<dbReference type="SUPFAM" id="SSF57938">
    <property type="entry name" value="DnaJ/Hsp40 cysteine-rich domain"/>
    <property type="match status" value="1"/>
</dbReference>
<dbReference type="PROSITE" id="PS51188">
    <property type="entry name" value="ZF_CR"/>
    <property type="match status" value="1"/>
</dbReference>
<dbReference type="AlphaFoldDB" id="A0A022Q772"/>
<feature type="domain" description="CR-type" evidence="2">
    <location>
        <begin position="1"/>
        <end position="54"/>
    </location>
</feature>
<dbReference type="Gene3D" id="2.10.230.10">
    <property type="entry name" value="Heat shock protein DnaJ, cysteine-rich domain"/>
    <property type="match status" value="1"/>
</dbReference>
<feature type="zinc finger region" description="CR-type" evidence="1">
    <location>
        <begin position="1"/>
        <end position="54"/>
    </location>
</feature>
<dbReference type="InterPro" id="IPR008971">
    <property type="entry name" value="HSP40/DnaJ_pept-bd"/>
</dbReference>
<dbReference type="InterPro" id="IPR002939">
    <property type="entry name" value="DnaJ_C"/>
</dbReference>
<keyword evidence="4" id="KW-1185">Reference proteome</keyword>
<dbReference type="PANTHER" id="PTHR43096">
    <property type="entry name" value="DNAJ HOMOLOG 1, MITOCHONDRIAL-RELATED"/>
    <property type="match status" value="1"/>
</dbReference>
<protein>
    <recommendedName>
        <fullName evidence="2">CR-type domain-containing protein</fullName>
    </recommendedName>
</protein>
<evidence type="ECO:0000313" key="3">
    <source>
        <dbReference type="EMBL" id="EYU24507.1"/>
    </source>
</evidence>
<organism evidence="3 4">
    <name type="scientific">Erythranthe guttata</name>
    <name type="common">Yellow monkey flower</name>
    <name type="synonym">Mimulus guttatus</name>
    <dbReference type="NCBI Taxonomy" id="4155"/>
    <lineage>
        <taxon>Eukaryota</taxon>
        <taxon>Viridiplantae</taxon>
        <taxon>Streptophyta</taxon>
        <taxon>Embryophyta</taxon>
        <taxon>Tracheophyta</taxon>
        <taxon>Spermatophyta</taxon>
        <taxon>Magnoliopsida</taxon>
        <taxon>eudicotyledons</taxon>
        <taxon>Gunneridae</taxon>
        <taxon>Pentapetalae</taxon>
        <taxon>asterids</taxon>
        <taxon>lamiids</taxon>
        <taxon>Lamiales</taxon>
        <taxon>Phrymaceae</taxon>
        <taxon>Erythranthe</taxon>
    </lineage>
</organism>
<dbReference type="CDD" id="cd10719">
    <property type="entry name" value="DnaJ_zf"/>
    <property type="match status" value="1"/>
</dbReference>
<dbReference type="CDD" id="cd10747">
    <property type="entry name" value="DnaJ_C"/>
    <property type="match status" value="1"/>
</dbReference>
<dbReference type="STRING" id="4155.A0A022Q772"/>
<evidence type="ECO:0000256" key="1">
    <source>
        <dbReference type="PROSITE-ProRule" id="PRU00546"/>
    </source>
</evidence>
<dbReference type="GO" id="GO:0031072">
    <property type="term" value="F:heat shock protein binding"/>
    <property type="evidence" value="ECO:0007669"/>
    <property type="project" value="InterPro"/>
</dbReference>
<dbReference type="EMBL" id="KI632119">
    <property type="protein sequence ID" value="EYU24507.1"/>
    <property type="molecule type" value="Genomic_DNA"/>
</dbReference>
<dbReference type="eggNOG" id="KOG0715">
    <property type="taxonomic scope" value="Eukaryota"/>
</dbReference>
<accession>A0A022Q772</accession>
<dbReference type="PANTHER" id="PTHR43096:SF26">
    <property type="entry name" value="CR-TYPE DOMAIN-CONTAINING PROTEIN"/>
    <property type="match status" value="1"/>
</dbReference>
<sequence length="188" mass="20811">MCAECGGRGRVVRTEKTPFGIMSQVTSCSKCRGEGKIITDRCRKCNGRGQVRAKRSIEVVVPPGVDDGATMQVRGEGNSDKTRGIAGDLYLVLHIEEKQGIQRDGMNLYSKLVIDYTEAILGTIKKVDSVEGRKDLRIPPGTQPGHKLRLPCMGVPNINKPSERGDHYFTVDVQIPKYIRFVSLNNYC</sequence>
<proteinExistence type="predicted"/>
<reference evidence="3 4" key="1">
    <citation type="journal article" date="2013" name="Proc. Natl. Acad. Sci. U.S.A.">
        <title>Fine-scale variation in meiotic recombination in Mimulus inferred from population shotgun sequencing.</title>
        <authorList>
            <person name="Hellsten U."/>
            <person name="Wright K.M."/>
            <person name="Jenkins J."/>
            <person name="Shu S."/>
            <person name="Yuan Y."/>
            <person name="Wessler S.R."/>
            <person name="Schmutz J."/>
            <person name="Willis J.H."/>
            <person name="Rokhsar D.S."/>
        </authorList>
    </citation>
    <scope>NUCLEOTIDE SEQUENCE [LARGE SCALE GENOMIC DNA]</scope>
    <source>
        <strain evidence="4">cv. DUN x IM62</strain>
    </source>
</reference>
<keyword evidence="1" id="KW-0863">Zinc-finger</keyword>
<evidence type="ECO:0000259" key="2">
    <source>
        <dbReference type="PROSITE" id="PS51188"/>
    </source>
</evidence>
<dbReference type="GO" id="GO:0008270">
    <property type="term" value="F:zinc ion binding"/>
    <property type="evidence" value="ECO:0007669"/>
    <property type="project" value="UniProtKB-KW"/>
</dbReference>
<dbReference type="InterPro" id="IPR001305">
    <property type="entry name" value="HSP_DnaJ_Cys-rich_dom"/>
</dbReference>
<dbReference type="SUPFAM" id="SSF49493">
    <property type="entry name" value="HSP40/DnaJ peptide-binding domain"/>
    <property type="match status" value="2"/>
</dbReference>
<dbReference type="InterPro" id="IPR036410">
    <property type="entry name" value="HSP_DnaJ_Cys-rich_dom_sf"/>
</dbReference>
<dbReference type="GO" id="GO:0051082">
    <property type="term" value="F:unfolded protein binding"/>
    <property type="evidence" value="ECO:0007669"/>
    <property type="project" value="InterPro"/>
</dbReference>
<keyword evidence="1" id="KW-0479">Metal-binding</keyword>
<gene>
    <name evidence="3" type="ORF">MIMGU_mgv1a014489mg</name>
</gene>
<dbReference type="Pfam" id="PF01556">
    <property type="entry name" value="DnaJ_C"/>
    <property type="match status" value="1"/>
</dbReference>
<keyword evidence="1" id="KW-0862">Zinc</keyword>
<dbReference type="Gene3D" id="2.60.260.20">
    <property type="entry name" value="Urease metallochaperone UreE, N-terminal domain"/>
    <property type="match status" value="2"/>
</dbReference>
<dbReference type="GO" id="GO:0006457">
    <property type="term" value="P:protein folding"/>
    <property type="evidence" value="ECO:0007669"/>
    <property type="project" value="InterPro"/>
</dbReference>